<organism evidence="2 3">
    <name type="scientific">Streptomonospora arabica</name>
    <dbReference type="NCBI Taxonomy" id="412417"/>
    <lineage>
        <taxon>Bacteria</taxon>
        <taxon>Bacillati</taxon>
        <taxon>Actinomycetota</taxon>
        <taxon>Actinomycetes</taxon>
        <taxon>Streptosporangiales</taxon>
        <taxon>Nocardiopsidaceae</taxon>
        <taxon>Streptomonospora</taxon>
    </lineage>
</organism>
<feature type="region of interest" description="Disordered" evidence="1">
    <location>
        <begin position="1"/>
        <end position="71"/>
    </location>
</feature>
<feature type="compositionally biased region" description="Basic and acidic residues" evidence="1">
    <location>
        <begin position="1"/>
        <end position="32"/>
    </location>
</feature>
<feature type="compositionally biased region" description="Low complexity" evidence="1">
    <location>
        <begin position="58"/>
        <end position="69"/>
    </location>
</feature>
<sequence>MTDHRRAVHTGDERPAAEVGDQRVVDMAERRGRAPFGPPTDPARRDPGGPGAGGRSAGAGEAAGPAASAHGRVPAQVGGTLIEARRGFLRRAVGYLAADAGVRQFVDLGSRLPVDEGVGRAAREYAPGSRVVYVDAESSAALRAGRAGADDTAAVVVAVERMDPGALTDRLAERGLVDFAEPVGVLITDTTALRRDGVLVHDLVRALHARMGRGGHVAIAQPVPEARDPHSREIAASVFEPFTLVEPGLADMAWWPYPDEEVSGEPTGVLAGLGRSG</sequence>
<accession>A0ABV9SFP9</accession>
<keyword evidence="2" id="KW-0489">Methyltransferase</keyword>
<gene>
    <name evidence="2" type="ORF">ACFPCZ_05670</name>
</gene>
<keyword evidence="2" id="KW-0808">Transferase</keyword>
<dbReference type="Proteomes" id="UP001595858">
    <property type="component" value="Unassembled WGS sequence"/>
</dbReference>
<evidence type="ECO:0000313" key="2">
    <source>
        <dbReference type="EMBL" id="MFC4866114.1"/>
    </source>
</evidence>
<dbReference type="InterPro" id="IPR006764">
    <property type="entry name" value="SAM_dep_MeTrfase_SAV2177_type"/>
</dbReference>
<dbReference type="EC" id="2.1.1.-" evidence="2"/>
<dbReference type="InterPro" id="IPR029063">
    <property type="entry name" value="SAM-dependent_MTases_sf"/>
</dbReference>
<evidence type="ECO:0000256" key="1">
    <source>
        <dbReference type="SAM" id="MobiDB-lite"/>
    </source>
</evidence>
<dbReference type="GO" id="GO:0008168">
    <property type="term" value="F:methyltransferase activity"/>
    <property type="evidence" value="ECO:0007669"/>
    <property type="project" value="UniProtKB-KW"/>
</dbReference>
<dbReference type="Pfam" id="PF04672">
    <property type="entry name" value="Methyltransf_19"/>
    <property type="match status" value="1"/>
</dbReference>
<comment type="caution">
    <text evidence="2">The sequence shown here is derived from an EMBL/GenBank/DDBJ whole genome shotgun (WGS) entry which is preliminary data.</text>
</comment>
<evidence type="ECO:0000313" key="3">
    <source>
        <dbReference type="Proteomes" id="UP001595858"/>
    </source>
</evidence>
<dbReference type="EMBL" id="JBHSIY010000006">
    <property type="protein sequence ID" value="MFC4866114.1"/>
    <property type="molecule type" value="Genomic_DNA"/>
</dbReference>
<feature type="compositionally biased region" description="Gly residues" evidence="1">
    <location>
        <begin position="48"/>
        <end position="57"/>
    </location>
</feature>
<dbReference type="GO" id="GO:0032259">
    <property type="term" value="P:methylation"/>
    <property type="evidence" value="ECO:0007669"/>
    <property type="project" value="UniProtKB-KW"/>
</dbReference>
<name>A0ABV9SFP9_9ACTN</name>
<protein>
    <submittedName>
        <fullName evidence="2">SAM-dependent methyltransferase</fullName>
        <ecNumber evidence="2">2.1.1.-</ecNumber>
    </submittedName>
</protein>
<proteinExistence type="predicted"/>
<dbReference type="RefSeq" id="WP_344148444.1">
    <property type="nucleotide sequence ID" value="NZ_BAAAQI010000026.1"/>
</dbReference>
<dbReference type="SUPFAM" id="SSF53335">
    <property type="entry name" value="S-adenosyl-L-methionine-dependent methyltransferases"/>
    <property type="match status" value="1"/>
</dbReference>
<keyword evidence="3" id="KW-1185">Reference proteome</keyword>
<dbReference type="Gene3D" id="3.40.50.150">
    <property type="entry name" value="Vaccinia Virus protein VP39"/>
    <property type="match status" value="1"/>
</dbReference>
<reference evidence="3" key="1">
    <citation type="journal article" date="2019" name="Int. J. Syst. Evol. Microbiol.">
        <title>The Global Catalogue of Microorganisms (GCM) 10K type strain sequencing project: providing services to taxonomists for standard genome sequencing and annotation.</title>
        <authorList>
            <consortium name="The Broad Institute Genomics Platform"/>
            <consortium name="The Broad Institute Genome Sequencing Center for Infectious Disease"/>
            <person name="Wu L."/>
            <person name="Ma J."/>
        </authorList>
    </citation>
    <scope>NUCLEOTIDE SEQUENCE [LARGE SCALE GENOMIC DNA]</scope>
    <source>
        <strain evidence="3">CGMCC 4.7304</strain>
    </source>
</reference>